<keyword evidence="2" id="KW-1185">Reference proteome</keyword>
<proteinExistence type="predicted"/>
<evidence type="ECO:0000313" key="2">
    <source>
        <dbReference type="Proteomes" id="UP001148838"/>
    </source>
</evidence>
<sequence length="174" mass="20065">MQSDIRVISDSDCLILKPITDTIVRVRDEDNLVLAAYVESEESNIYWFGSEIRRLEQWKVKLDCDRRSTSIITVIPEQHLWVKASTTCSIDEPDLNCQNSPHGHVTWEYSGCNVTISDVNHKIVCEFDKCESHTILNTQASQWQYYPVAKVINVRETNEWNGGRFELRDCVGVI</sequence>
<gene>
    <name evidence="1" type="ORF">ANN_23342</name>
</gene>
<dbReference type="EMBL" id="JAJSOF020000025">
    <property type="protein sequence ID" value="KAJ4434771.1"/>
    <property type="molecule type" value="Genomic_DNA"/>
</dbReference>
<dbReference type="Proteomes" id="UP001148838">
    <property type="component" value="Unassembled WGS sequence"/>
</dbReference>
<comment type="caution">
    <text evidence="1">The sequence shown here is derived from an EMBL/GenBank/DDBJ whole genome shotgun (WGS) entry which is preliminary data.</text>
</comment>
<accession>A0ABQ8SKV4</accession>
<name>A0ABQ8SKV4_PERAM</name>
<evidence type="ECO:0000313" key="1">
    <source>
        <dbReference type="EMBL" id="KAJ4434771.1"/>
    </source>
</evidence>
<organism evidence="1 2">
    <name type="scientific">Periplaneta americana</name>
    <name type="common">American cockroach</name>
    <name type="synonym">Blatta americana</name>
    <dbReference type="NCBI Taxonomy" id="6978"/>
    <lineage>
        <taxon>Eukaryota</taxon>
        <taxon>Metazoa</taxon>
        <taxon>Ecdysozoa</taxon>
        <taxon>Arthropoda</taxon>
        <taxon>Hexapoda</taxon>
        <taxon>Insecta</taxon>
        <taxon>Pterygota</taxon>
        <taxon>Neoptera</taxon>
        <taxon>Polyneoptera</taxon>
        <taxon>Dictyoptera</taxon>
        <taxon>Blattodea</taxon>
        <taxon>Blattoidea</taxon>
        <taxon>Blattidae</taxon>
        <taxon>Blattinae</taxon>
        <taxon>Periplaneta</taxon>
    </lineage>
</organism>
<reference evidence="1 2" key="1">
    <citation type="journal article" date="2022" name="Allergy">
        <title>Genome assembly and annotation of Periplaneta americana reveal a comprehensive cockroach allergen profile.</title>
        <authorList>
            <person name="Wang L."/>
            <person name="Xiong Q."/>
            <person name="Saelim N."/>
            <person name="Wang L."/>
            <person name="Nong W."/>
            <person name="Wan A.T."/>
            <person name="Shi M."/>
            <person name="Liu X."/>
            <person name="Cao Q."/>
            <person name="Hui J.H.L."/>
            <person name="Sookrung N."/>
            <person name="Leung T.F."/>
            <person name="Tungtrongchitr A."/>
            <person name="Tsui S.K.W."/>
        </authorList>
    </citation>
    <scope>NUCLEOTIDE SEQUENCE [LARGE SCALE GENOMIC DNA]</scope>
    <source>
        <strain evidence="1">PWHHKU_190912</strain>
    </source>
</reference>
<protein>
    <submittedName>
        <fullName evidence="1">Uncharacterized protein</fullName>
    </submittedName>
</protein>